<accession>R7Z796</accession>
<reference evidence="2" key="1">
    <citation type="submission" date="2012-06" db="EMBL/GenBank/DDBJ databases">
        <title>The genome sequence of Coniosporium apollinis CBS 100218.</title>
        <authorList>
            <consortium name="The Broad Institute Genome Sequencing Platform"/>
            <person name="Cuomo C."/>
            <person name="Gorbushina A."/>
            <person name="Noack S."/>
            <person name="Walker B."/>
            <person name="Young S.K."/>
            <person name="Zeng Q."/>
            <person name="Gargeya S."/>
            <person name="Fitzgerald M."/>
            <person name="Haas B."/>
            <person name="Abouelleil A."/>
            <person name="Alvarado L."/>
            <person name="Arachchi H.M."/>
            <person name="Berlin A.M."/>
            <person name="Chapman S.B."/>
            <person name="Goldberg J."/>
            <person name="Griggs A."/>
            <person name="Gujja S."/>
            <person name="Hansen M."/>
            <person name="Howarth C."/>
            <person name="Imamovic A."/>
            <person name="Larimer J."/>
            <person name="McCowan C."/>
            <person name="Montmayeur A."/>
            <person name="Murphy C."/>
            <person name="Neiman D."/>
            <person name="Pearson M."/>
            <person name="Priest M."/>
            <person name="Roberts A."/>
            <person name="Saif S."/>
            <person name="Shea T."/>
            <person name="Sisk P."/>
            <person name="Sykes S."/>
            <person name="Wortman J."/>
            <person name="Nusbaum C."/>
            <person name="Birren B."/>
        </authorList>
    </citation>
    <scope>NUCLEOTIDE SEQUENCE [LARGE SCALE GENOMIC DNA]</scope>
    <source>
        <strain evidence="2">CBS 100218</strain>
    </source>
</reference>
<dbReference type="EMBL" id="JH767631">
    <property type="protein sequence ID" value="EON69801.1"/>
    <property type="molecule type" value="Genomic_DNA"/>
</dbReference>
<sequence length="144" mass="16833">MANEPYDYTPVDVLNIMEPGQSETIDDLLDRGKTQRVQILIGTENPQRLRQIPARPEQLILWDWGKSFREGMAISFGVNWYDRNFFERRRDAFTEPKHAAYYRRFGAVPEDFDIKHFVEGDPGFDEEVVHHREPPANALIPVSE</sequence>
<protein>
    <submittedName>
        <fullName evidence="1">Uncharacterized protein</fullName>
    </submittedName>
</protein>
<evidence type="ECO:0000313" key="1">
    <source>
        <dbReference type="EMBL" id="EON69801.1"/>
    </source>
</evidence>
<keyword evidence="2" id="KW-1185">Reference proteome</keyword>
<dbReference type="HOGENOM" id="CLU_1796359_0_0_1"/>
<gene>
    <name evidence="1" type="ORF">W97_09064</name>
</gene>
<evidence type="ECO:0000313" key="2">
    <source>
        <dbReference type="Proteomes" id="UP000016924"/>
    </source>
</evidence>
<dbReference type="RefSeq" id="XP_007785118.1">
    <property type="nucleotide sequence ID" value="XM_007786928.1"/>
</dbReference>
<dbReference type="Proteomes" id="UP000016924">
    <property type="component" value="Unassembled WGS sequence"/>
</dbReference>
<proteinExistence type="predicted"/>
<name>R7Z796_CONA1</name>
<dbReference type="GeneID" id="19906375"/>
<dbReference type="AlphaFoldDB" id="R7Z796"/>
<organism evidence="1 2">
    <name type="scientific">Coniosporium apollinis (strain CBS 100218)</name>
    <name type="common">Rock-inhabiting black yeast</name>
    <dbReference type="NCBI Taxonomy" id="1168221"/>
    <lineage>
        <taxon>Eukaryota</taxon>
        <taxon>Fungi</taxon>
        <taxon>Dikarya</taxon>
        <taxon>Ascomycota</taxon>
        <taxon>Pezizomycotina</taxon>
        <taxon>Dothideomycetes</taxon>
        <taxon>Dothideomycetes incertae sedis</taxon>
        <taxon>Coniosporium</taxon>
    </lineage>
</organism>